<dbReference type="GO" id="GO:0005524">
    <property type="term" value="F:ATP binding"/>
    <property type="evidence" value="ECO:0007669"/>
    <property type="project" value="UniProtKB-UniRule"/>
</dbReference>
<evidence type="ECO:0000256" key="6">
    <source>
        <dbReference type="ARBA" id="ARBA00022741"/>
    </source>
</evidence>
<evidence type="ECO:0000256" key="8">
    <source>
        <dbReference type="ARBA" id="ARBA00022840"/>
    </source>
</evidence>
<keyword evidence="10" id="KW-0238">DNA-binding</keyword>
<evidence type="ECO:0000256" key="2">
    <source>
        <dbReference type="ARBA" id="ARBA00006474"/>
    </source>
</evidence>
<feature type="domain" description="FtsK" evidence="15">
    <location>
        <begin position="527"/>
        <end position="740"/>
    </location>
</feature>
<dbReference type="Proteomes" id="UP001056209">
    <property type="component" value="Chromosome"/>
</dbReference>
<dbReference type="InterPro" id="IPR002543">
    <property type="entry name" value="FtsK_dom"/>
</dbReference>
<dbReference type="InterPro" id="IPR050206">
    <property type="entry name" value="FtsK/SpoIIIE/SftA"/>
</dbReference>
<dbReference type="SUPFAM" id="SSF52540">
    <property type="entry name" value="P-loop containing nucleoside triphosphate hydrolases"/>
    <property type="match status" value="1"/>
</dbReference>
<evidence type="ECO:0000313" key="17">
    <source>
        <dbReference type="Proteomes" id="UP001056209"/>
    </source>
</evidence>
<keyword evidence="5 14" id="KW-0812">Transmembrane</keyword>
<feature type="transmembrane region" description="Helical" evidence="14">
    <location>
        <begin position="81"/>
        <end position="107"/>
    </location>
</feature>
<dbReference type="PANTHER" id="PTHR22683">
    <property type="entry name" value="SPORULATION PROTEIN RELATED"/>
    <property type="match status" value="1"/>
</dbReference>
<dbReference type="InterPro" id="IPR025199">
    <property type="entry name" value="FtsK_4TM"/>
</dbReference>
<evidence type="ECO:0000256" key="1">
    <source>
        <dbReference type="ARBA" id="ARBA00004651"/>
    </source>
</evidence>
<feature type="binding site" evidence="13">
    <location>
        <begin position="544"/>
        <end position="551"/>
    </location>
    <ligand>
        <name>ATP</name>
        <dbReference type="ChEBI" id="CHEBI:30616"/>
    </ligand>
</feature>
<dbReference type="GO" id="GO:0051301">
    <property type="term" value="P:cell division"/>
    <property type="evidence" value="ECO:0007669"/>
    <property type="project" value="UniProtKB-KW"/>
</dbReference>
<organism evidence="16 17">
    <name type="scientific">Candidatus Blochmannia vicinus</name>
    <name type="common">nom. nud.</name>
    <dbReference type="NCBI Taxonomy" id="251540"/>
    <lineage>
        <taxon>Bacteria</taxon>
        <taxon>Pseudomonadati</taxon>
        <taxon>Pseudomonadota</taxon>
        <taxon>Gammaproteobacteria</taxon>
        <taxon>Enterobacterales</taxon>
        <taxon>Enterobacteriaceae</taxon>
        <taxon>ant endosymbionts</taxon>
        <taxon>Candidatus Blochmanniella</taxon>
    </lineage>
</organism>
<dbReference type="PROSITE" id="PS50901">
    <property type="entry name" value="FTSK"/>
    <property type="match status" value="1"/>
</dbReference>
<dbReference type="Pfam" id="PF13491">
    <property type="entry name" value="FtsK_4TM"/>
    <property type="match status" value="1"/>
</dbReference>
<keyword evidence="7" id="KW-0159">Chromosome partition</keyword>
<keyword evidence="3" id="KW-1003">Cell membrane</keyword>
<dbReference type="GO" id="GO:0003677">
    <property type="term" value="F:DNA binding"/>
    <property type="evidence" value="ECO:0007669"/>
    <property type="project" value="UniProtKB-KW"/>
</dbReference>
<evidence type="ECO:0000256" key="5">
    <source>
        <dbReference type="ARBA" id="ARBA00022692"/>
    </source>
</evidence>
<feature type="transmembrane region" description="Helical" evidence="14">
    <location>
        <begin position="113"/>
        <end position="131"/>
    </location>
</feature>
<keyword evidence="4" id="KW-0132">Cell division</keyword>
<evidence type="ECO:0000256" key="3">
    <source>
        <dbReference type="ARBA" id="ARBA00022475"/>
    </source>
</evidence>
<evidence type="ECO:0000256" key="10">
    <source>
        <dbReference type="ARBA" id="ARBA00023125"/>
    </source>
</evidence>
<sequence>MINFIFVSISIILLYLIVILISFDPADPGWLQTIWDGSIHNLGGVLGARLSDFLFFVFGAPAYMIPFFILFYIWKIYTQEIWVTIFEFFFKLIGILILLCVCCGLTHLIVNDLFYFSSGGIVGSMVCNFILSYKKITYHIGVILLFLVGIIDIKVFFNQIFKMIVKTIKNQLSLFTAYLRILVCYDKKYIQKCNYQQLCIKKRICPSVFSIQELNFFKKKSENNLLNIHIIPNVSENIDRSVKQFDSVLKNNFFKKNCIALIKIFIKNFNLIENLSSCFKLCINKINYKYYIKKYMNGIFFARKSCSVRISKYGNQILNNFKMSAIEEREQKNNVVLEQDLDMVRVDIKSNKNIQTPKFINKDTERHVSLFEYTGTPMVRRKLSYDKRVPTMLPDINLLTTSKSKKNINSLLELKKISQLLESKLAEYHITANVANIIPGPVITRFELNLSPGIKSARIVNLSRDLARVLYTASVRVVEVIPGTPYVGLEIPNKKRSIVYLGDIISSEQFRNTDTLLPLVLGKDISGYPMIVDLKSMPHLLVAGTTGSGKSVGINAMIVSILYKAMPEEVCFIMIDPKILELSIYSGIPHLLKQVITDTKEVYEALQWCIKEMERRYKLMAALGVRNLENYNRRVEQFYSKKYIKHDTVSKFINEKIVTFPDVLEKLPYIVIIIDEFSDLIATTKKVEGLVVRLTQKARAAGIHVILATQRPSVDVITGLIKANIPARIAFTVSSKIDSHTILGQSGAESLLGIGDMLYLGPNSSTSTRVHGAFIEDQEIYAVVNFWKNQTANL</sequence>
<evidence type="ECO:0000256" key="4">
    <source>
        <dbReference type="ARBA" id="ARBA00022618"/>
    </source>
</evidence>
<keyword evidence="9 14" id="KW-1133">Transmembrane helix</keyword>
<evidence type="ECO:0000256" key="13">
    <source>
        <dbReference type="PROSITE-ProRule" id="PRU00289"/>
    </source>
</evidence>
<feature type="transmembrane region" description="Helical" evidence="14">
    <location>
        <begin position="5"/>
        <end position="23"/>
    </location>
</feature>
<keyword evidence="6 13" id="KW-0547">Nucleotide-binding</keyword>
<evidence type="ECO:0000256" key="9">
    <source>
        <dbReference type="ARBA" id="ARBA00022989"/>
    </source>
</evidence>
<proteinExistence type="inferred from homology"/>
<accession>A0A9Q8X0E8</accession>
<dbReference type="InterPro" id="IPR027417">
    <property type="entry name" value="P-loop_NTPase"/>
</dbReference>
<dbReference type="Pfam" id="PF01580">
    <property type="entry name" value="FtsK_SpoIIIE"/>
    <property type="match status" value="1"/>
</dbReference>
<dbReference type="Pfam" id="PF17854">
    <property type="entry name" value="FtsK_alpha"/>
    <property type="match status" value="1"/>
</dbReference>
<feature type="transmembrane region" description="Helical" evidence="14">
    <location>
        <begin position="53"/>
        <end position="74"/>
    </location>
</feature>
<dbReference type="GO" id="GO:0005886">
    <property type="term" value="C:plasma membrane"/>
    <property type="evidence" value="ECO:0007669"/>
    <property type="project" value="UniProtKB-SubCell"/>
</dbReference>
<comment type="similarity">
    <text evidence="2">Belongs to the FtsK/SpoIIIE/SftA family.</text>
</comment>
<dbReference type="GO" id="GO:0007059">
    <property type="term" value="P:chromosome segregation"/>
    <property type="evidence" value="ECO:0007669"/>
    <property type="project" value="UniProtKB-KW"/>
</dbReference>
<name>A0A9Q8X0E8_9ENTR</name>
<evidence type="ECO:0000313" key="16">
    <source>
        <dbReference type="EMBL" id="URJ28372.1"/>
    </source>
</evidence>
<reference evidence="16" key="1">
    <citation type="submission" date="2022-05" db="EMBL/GenBank/DDBJ databases">
        <title>Impact of host demography and evolutionary history on endosymbiont molecular evolution: a test in carpenter ants (Genus Camponotus) and their Blochmannia endosymbionts.</title>
        <authorList>
            <person name="Manthey J.D."/>
            <person name="Giron J.C."/>
            <person name="Hruska J.P."/>
        </authorList>
    </citation>
    <scope>NUCLEOTIDE SEQUENCE</scope>
    <source>
        <strain evidence="16">C-039</strain>
    </source>
</reference>
<evidence type="ECO:0000256" key="11">
    <source>
        <dbReference type="ARBA" id="ARBA00023136"/>
    </source>
</evidence>
<keyword evidence="11 14" id="KW-0472">Membrane</keyword>
<evidence type="ECO:0000256" key="12">
    <source>
        <dbReference type="ARBA" id="ARBA00023306"/>
    </source>
</evidence>
<keyword evidence="8 13" id="KW-0067">ATP-binding</keyword>
<evidence type="ECO:0000259" key="15">
    <source>
        <dbReference type="PROSITE" id="PS50901"/>
    </source>
</evidence>
<evidence type="ECO:0000256" key="7">
    <source>
        <dbReference type="ARBA" id="ARBA00022829"/>
    </source>
</evidence>
<dbReference type="EMBL" id="CP097753">
    <property type="protein sequence ID" value="URJ28372.1"/>
    <property type="molecule type" value="Genomic_DNA"/>
</dbReference>
<protein>
    <submittedName>
        <fullName evidence="16">DNA translocase FtsK 4TM domain-containing protein</fullName>
    </submittedName>
</protein>
<dbReference type="Gene3D" id="3.30.980.40">
    <property type="match status" value="1"/>
</dbReference>
<comment type="subcellular location">
    <subcellularLocation>
        <location evidence="1">Cell membrane</location>
        <topology evidence="1">Multi-pass membrane protein</topology>
    </subcellularLocation>
</comment>
<dbReference type="InterPro" id="IPR041027">
    <property type="entry name" value="FtsK_alpha"/>
</dbReference>
<dbReference type="Gene3D" id="3.40.50.300">
    <property type="entry name" value="P-loop containing nucleotide triphosphate hydrolases"/>
    <property type="match status" value="1"/>
</dbReference>
<evidence type="ECO:0000256" key="14">
    <source>
        <dbReference type="SAM" id="Phobius"/>
    </source>
</evidence>
<dbReference type="PANTHER" id="PTHR22683:SF41">
    <property type="entry name" value="DNA TRANSLOCASE FTSK"/>
    <property type="match status" value="1"/>
</dbReference>
<keyword evidence="12" id="KW-0131">Cell cycle</keyword>
<gene>
    <name evidence="16" type="ORF">M9393_01270</name>
</gene>
<feature type="transmembrane region" description="Helical" evidence="14">
    <location>
        <begin position="138"/>
        <end position="157"/>
    </location>
</feature>
<dbReference type="AlphaFoldDB" id="A0A9Q8X0E8"/>